<dbReference type="PANTHER" id="PTHR33909:SF1">
    <property type="entry name" value="SEC TRANSLOCON ACCESSORY COMPLEX SUBUNIT YAJC"/>
    <property type="match status" value="1"/>
</dbReference>
<organism evidence="14 15">
    <name type="scientific">Peiella sedimenti</name>
    <dbReference type="NCBI Taxonomy" id="3061083"/>
    <lineage>
        <taxon>Bacteria</taxon>
        <taxon>Pseudomonadati</taxon>
        <taxon>Pseudomonadota</taxon>
        <taxon>Alphaproteobacteria</taxon>
        <taxon>Caulobacterales</taxon>
        <taxon>Caulobacteraceae</taxon>
        <taxon>Peiella</taxon>
    </lineage>
</organism>
<keyword evidence="8 13" id="KW-0812">Transmembrane</keyword>
<proteinExistence type="inferred from homology"/>
<evidence type="ECO:0000256" key="6">
    <source>
        <dbReference type="ARBA" id="ARBA00022448"/>
    </source>
</evidence>
<dbReference type="NCBIfam" id="TIGR00739">
    <property type="entry name" value="yajC"/>
    <property type="match status" value="1"/>
</dbReference>
<dbReference type="PRINTS" id="PR01853">
    <property type="entry name" value="YAJCTRNLCASE"/>
</dbReference>
<evidence type="ECO:0000256" key="4">
    <source>
        <dbReference type="ARBA" id="ARBA00011718"/>
    </source>
</evidence>
<comment type="function">
    <text evidence="1">The SecYEG-SecDF-YajC-YidC holo-translocon (HTL) protein secretase/insertase is a supercomplex required for protein secretion, insertion of proteins into membranes, and assembly of membrane protein complexes. While the SecYEG complex is essential for assembly of a number of proteins and complexes, the SecDF-YajC-YidC subcomplex facilitates these functions.</text>
</comment>
<gene>
    <name evidence="14" type="primary">yajC</name>
    <name evidence="14" type="ORF">Q0812_02275</name>
</gene>
<evidence type="ECO:0000256" key="12">
    <source>
        <dbReference type="ARBA" id="ARBA00023136"/>
    </source>
</evidence>
<name>A0ABT8SI67_9CAUL</name>
<evidence type="ECO:0000256" key="5">
    <source>
        <dbReference type="ARBA" id="ARBA00014962"/>
    </source>
</evidence>
<evidence type="ECO:0000256" key="7">
    <source>
        <dbReference type="ARBA" id="ARBA00022475"/>
    </source>
</evidence>
<dbReference type="RefSeq" id="WP_302108677.1">
    <property type="nucleotide sequence ID" value="NZ_JAUKTR010000001.1"/>
</dbReference>
<dbReference type="InterPro" id="IPR003849">
    <property type="entry name" value="Preprotein_translocase_YajC"/>
</dbReference>
<evidence type="ECO:0000256" key="8">
    <source>
        <dbReference type="ARBA" id="ARBA00022692"/>
    </source>
</evidence>
<comment type="subunit">
    <text evidence="4">Part of the SecDF-YidC-YajC translocase complex. The SecDF-YidC-YajC translocase forms a supercomplex with SecYEG, called the holo-translocon (HTL).</text>
</comment>
<evidence type="ECO:0000256" key="3">
    <source>
        <dbReference type="ARBA" id="ARBA00006742"/>
    </source>
</evidence>
<keyword evidence="9" id="KW-0653">Protein transport</keyword>
<evidence type="ECO:0000256" key="11">
    <source>
        <dbReference type="ARBA" id="ARBA00023010"/>
    </source>
</evidence>
<evidence type="ECO:0000313" key="15">
    <source>
        <dbReference type="Proteomes" id="UP001169063"/>
    </source>
</evidence>
<dbReference type="PANTHER" id="PTHR33909">
    <property type="entry name" value="SEC TRANSLOCON ACCESSORY COMPLEX SUBUNIT YAJC"/>
    <property type="match status" value="1"/>
</dbReference>
<evidence type="ECO:0000256" key="2">
    <source>
        <dbReference type="ARBA" id="ARBA00004162"/>
    </source>
</evidence>
<sequence length="114" mass="12248">MFATAYAQTAGAAPAESGMMAMLVNIAPLLLLVVFAYFLLIRPQQQRMKKHQAMIAAMKRGDTVVLSNGMIGKITRIEDAEAMVEVSQGVNVRVVRSMIAEVRGKGVPANDAKA</sequence>
<keyword evidence="7" id="KW-1003">Cell membrane</keyword>
<protein>
    <recommendedName>
        <fullName evidence="5">Sec translocon accessory complex subunit YajC</fullName>
    </recommendedName>
</protein>
<evidence type="ECO:0000256" key="9">
    <source>
        <dbReference type="ARBA" id="ARBA00022927"/>
    </source>
</evidence>
<keyword evidence="12 13" id="KW-0472">Membrane</keyword>
<evidence type="ECO:0000313" key="14">
    <source>
        <dbReference type="EMBL" id="MDO1558257.1"/>
    </source>
</evidence>
<reference evidence="14" key="1">
    <citation type="submission" date="2023-07" db="EMBL/GenBank/DDBJ databases">
        <title>Brevundimonas soil sp. nov., isolated from the soil of chemical plant.</title>
        <authorList>
            <person name="Wu N."/>
        </authorList>
    </citation>
    <scope>NUCLEOTIDE SEQUENCE</scope>
    <source>
        <strain evidence="14">XZ-24</strain>
    </source>
</reference>
<dbReference type="Proteomes" id="UP001169063">
    <property type="component" value="Unassembled WGS sequence"/>
</dbReference>
<keyword evidence="10 13" id="KW-1133">Transmembrane helix</keyword>
<evidence type="ECO:0000256" key="13">
    <source>
        <dbReference type="SAM" id="Phobius"/>
    </source>
</evidence>
<evidence type="ECO:0000256" key="1">
    <source>
        <dbReference type="ARBA" id="ARBA00002061"/>
    </source>
</evidence>
<feature type="transmembrane region" description="Helical" evidence="13">
    <location>
        <begin position="20"/>
        <end position="40"/>
    </location>
</feature>
<comment type="caution">
    <text evidence="14">The sequence shown here is derived from an EMBL/GenBank/DDBJ whole genome shotgun (WGS) entry which is preliminary data.</text>
</comment>
<dbReference type="Pfam" id="PF02699">
    <property type="entry name" value="YajC"/>
    <property type="match status" value="1"/>
</dbReference>
<accession>A0ABT8SI67</accession>
<comment type="subcellular location">
    <subcellularLocation>
        <location evidence="2">Cell membrane</location>
        <topology evidence="2">Single-pass membrane protein</topology>
    </subcellularLocation>
</comment>
<dbReference type="EMBL" id="JAUKTR010000001">
    <property type="protein sequence ID" value="MDO1558257.1"/>
    <property type="molecule type" value="Genomic_DNA"/>
</dbReference>
<dbReference type="SMART" id="SM01323">
    <property type="entry name" value="YajC"/>
    <property type="match status" value="1"/>
</dbReference>
<keyword evidence="15" id="KW-1185">Reference proteome</keyword>
<keyword evidence="11" id="KW-0811">Translocation</keyword>
<keyword evidence="6" id="KW-0813">Transport</keyword>
<comment type="similarity">
    <text evidence="3">Belongs to the YajC family.</text>
</comment>
<evidence type="ECO:0000256" key="10">
    <source>
        <dbReference type="ARBA" id="ARBA00022989"/>
    </source>
</evidence>